<dbReference type="AlphaFoldDB" id="A0AAE1C841"/>
<reference evidence="1" key="2">
    <citation type="submission" date="2023-06" db="EMBL/GenBank/DDBJ databases">
        <authorList>
            <consortium name="Lawrence Berkeley National Laboratory"/>
            <person name="Haridas S."/>
            <person name="Hensen N."/>
            <person name="Bonometti L."/>
            <person name="Westerberg I."/>
            <person name="Brannstrom I.O."/>
            <person name="Guillou S."/>
            <person name="Cros-Aarteil S."/>
            <person name="Calhoun S."/>
            <person name="Kuo A."/>
            <person name="Mondo S."/>
            <person name="Pangilinan J."/>
            <person name="Riley R."/>
            <person name="Labutti K."/>
            <person name="Andreopoulos B."/>
            <person name="Lipzen A."/>
            <person name="Chen C."/>
            <person name="Yanf M."/>
            <person name="Daum C."/>
            <person name="Ng V."/>
            <person name="Clum A."/>
            <person name="Steindorff A."/>
            <person name="Ohm R."/>
            <person name="Martin F."/>
            <person name="Silar P."/>
            <person name="Natvig D."/>
            <person name="Lalanne C."/>
            <person name="Gautier V."/>
            <person name="Ament-Velasquez S.L."/>
            <person name="Kruys A."/>
            <person name="Hutchinson M.I."/>
            <person name="Powell A.J."/>
            <person name="Barry K."/>
            <person name="Miller A.N."/>
            <person name="Grigoriev I.V."/>
            <person name="Debuchy R."/>
            <person name="Gladieux P."/>
            <person name="Thoren M.H."/>
            <person name="Johannesson H."/>
        </authorList>
    </citation>
    <scope>NUCLEOTIDE SEQUENCE</scope>
    <source>
        <strain evidence="1">CBS 314.62</strain>
    </source>
</reference>
<sequence length="752" mass="87533">MPARCPPQPLAGRSADFVRQFTAKQKRIAKQPKALTADQREALLKQLEVTQFLQPDYADGTKINIAGVLRKWKRYCAFINKGHWQDVIKDADRARAMVFLDYICETYRIKSWGTSWQYFRLYKQLYASVTGRIHGHERQQRSQKANAPCKWHDAILVPKYNIQPPCSHGKDVANADTLLVLLTFNIRYDTGIFPWEGHRVQLPGCYLGLAFTGARPAEFVDREKRGDDDECLKEIFSQNAIRSIPDDENRAPDEHSRLLEDMISQEYEGRGRPKALCYEDILLMVVRHPETGKDILAMSIRLAHHKGMDNNPKPTIFFFTPTRRLIFCFISVIVSLAVYDRAFAVSKFTSVREVFQARNRGPVKCTPLRWKEEWLKRPVFRQYIESIAEEESDERKYQPLPYRRLHYDMERQSLDAGEENKIEPKAWRRGAANAADGNASDAVRDQMMRHDPKWATFNSAYINEKVGFHLQNAFLEEPTEDGLLAMLSHIGLMRDPRASKDMVPDEVWELMPPDPQIEALKAERARLRGGRYRIKGSEHEGKIRELTKLIATKEQQRKTAIRRDYRKHYFHNRPTWDMEADGQEEEEYVEPTIDLQIPERAQLAEILCNQPDNLSSAELLELRIRATELMVILCGKRETLRPDRIRRRVQVQADVAVKEESPELDPFPLLMDMTQCPCCIGDQTLSQKERTFKYCRPAVMYDHFDRKHARQLDSVKQMSCNHLKCKEEALEFKHLNHFKNHVESVHGVKLRA</sequence>
<name>A0AAE1C841_9PEZI</name>
<proteinExistence type="predicted"/>
<protein>
    <submittedName>
        <fullName evidence="1">FluG domain-containing protein</fullName>
    </submittedName>
</protein>
<accession>A0AAE1C841</accession>
<dbReference type="Proteomes" id="UP001270362">
    <property type="component" value="Unassembled WGS sequence"/>
</dbReference>
<dbReference type="EMBL" id="JAULSO010000005">
    <property type="protein sequence ID" value="KAK3682380.1"/>
    <property type="molecule type" value="Genomic_DNA"/>
</dbReference>
<gene>
    <name evidence="1" type="ORF">B0T22DRAFT_444595</name>
</gene>
<keyword evidence="2" id="KW-1185">Reference proteome</keyword>
<comment type="caution">
    <text evidence="1">The sequence shown here is derived from an EMBL/GenBank/DDBJ whole genome shotgun (WGS) entry which is preliminary data.</text>
</comment>
<evidence type="ECO:0000313" key="2">
    <source>
        <dbReference type="Proteomes" id="UP001270362"/>
    </source>
</evidence>
<dbReference type="InterPro" id="IPR021842">
    <property type="entry name" value="DUF3435"/>
</dbReference>
<reference evidence="1" key="1">
    <citation type="journal article" date="2023" name="Mol. Phylogenet. Evol.">
        <title>Genome-scale phylogeny and comparative genomics of the fungal order Sordariales.</title>
        <authorList>
            <person name="Hensen N."/>
            <person name="Bonometti L."/>
            <person name="Westerberg I."/>
            <person name="Brannstrom I.O."/>
            <person name="Guillou S."/>
            <person name="Cros-Aarteil S."/>
            <person name="Calhoun S."/>
            <person name="Haridas S."/>
            <person name="Kuo A."/>
            <person name="Mondo S."/>
            <person name="Pangilinan J."/>
            <person name="Riley R."/>
            <person name="LaButti K."/>
            <person name="Andreopoulos B."/>
            <person name="Lipzen A."/>
            <person name="Chen C."/>
            <person name="Yan M."/>
            <person name="Daum C."/>
            <person name="Ng V."/>
            <person name="Clum A."/>
            <person name="Steindorff A."/>
            <person name="Ohm R.A."/>
            <person name="Martin F."/>
            <person name="Silar P."/>
            <person name="Natvig D.O."/>
            <person name="Lalanne C."/>
            <person name="Gautier V."/>
            <person name="Ament-Velasquez S.L."/>
            <person name="Kruys A."/>
            <person name="Hutchinson M.I."/>
            <person name="Powell A.J."/>
            <person name="Barry K."/>
            <person name="Miller A.N."/>
            <person name="Grigoriev I.V."/>
            <person name="Debuchy R."/>
            <person name="Gladieux P."/>
            <person name="Hiltunen Thoren M."/>
            <person name="Johannesson H."/>
        </authorList>
    </citation>
    <scope>NUCLEOTIDE SEQUENCE</scope>
    <source>
        <strain evidence="1">CBS 314.62</strain>
    </source>
</reference>
<organism evidence="1 2">
    <name type="scientific">Podospora appendiculata</name>
    <dbReference type="NCBI Taxonomy" id="314037"/>
    <lineage>
        <taxon>Eukaryota</taxon>
        <taxon>Fungi</taxon>
        <taxon>Dikarya</taxon>
        <taxon>Ascomycota</taxon>
        <taxon>Pezizomycotina</taxon>
        <taxon>Sordariomycetes</taxon>
        <taxon>Sordariomycetidae</taxon>
        <taxon>Sordariales</taxon>
        <taxon>Podosporaceae</taxon>
        <taxon>Podospora</taxon>
    </lineage>
</organism>
<dbReference type="Pfam" id="PF11917">
    <property type="entry name" value="DUF3435"/>
    <property type="match status" value="1"/>
</dbReference>
<dbReference type="PANTHER" id="PTHR37535:SF4">
    <property type="entry name" value="FLUG DOMAIN-CONTAINING PROTEIN"/>
    <property type="match status" value="1"/>
</dbReference>
<evidence type="ECO:0000313" key="1">
    <source>
        <dbReference type="EMBL" id="KAK3682380.1"/>
    </source>
</evidence>
<dbReference type="PANTHER" id="PTHR37535">
    <property type="entry name" value="FLUG DOMAIN PROTEIN"/>
    <property type="match status" value="1"/>
</dbReference>